<keyword evidence="6" id="KW-0143">Chaperone</keyword>
<evidence type="ECO:0000256" key="8">
    <source>
        <dbReference type="ARBA" id="ARBA00024235"/>
    </source>
</evidence>
<dbReference type="Pfam" id="PF09976">
    <property type="entry name" value="TPR_21"/>
    <property type="match status" value="1"/>
</dbReference>
<keyword evidence="12" id="KW-1185">Reference proteome</keyword>
<keyword evidence="2" id="KW-1003">Cell membrane</keyword>
<dbReference type="Gene3D" id="1.25.40.10">
    <property type="entry name" value="Tetratricopeptide repeat domain"/>
    <property type="match status" value="1"/>
</dbReference>
<dbReference type="AlphaFoldDB" id="A0A562J1I0"/>
<sequence>MSISEDEQLEQLKDWWQRSGKPLLAGCLLALIGVLVWQYWQHRTLVQTQNASILYQQLMNATLGAETPDKAEVARLGNLLKNDYANSQYAQYARLFLAKVAVDAKRLDEAATELRVLVETAKDTTVKEIARERLARIWIAQNEPQRALDMLSGTTDPVFAATREELRGDILVQLGRVEEAKQAYLKAQAALPAEVSPVLLQMKLNDLAKPEDTPSNA</sequence>
<reference evidence="11 12" key="1">
    <citation type="submission" date="2019-07" db="EMBL/GenBank/DDBJ databases">
        <title>Genomic Encyclopedia of Type Strains, Phase I: the one thousand microbial genomes (KMG-I) project.</title>
        <authorList>
            <person name="Kyrpides N."/>
        </authorList>
    </citation>
    <scope>NUCLEOTIDE SEQUENCE [LARGE SCALE GENOMIC DNA]</scope>
    <source>
        <strain evidence="11 12">DSM 375</strain>
    </source>
</reference>
<feature type="domain" description="Ancillary SecYEG translocon subunit/Cell division coordinator CpoB TPR" evidence="10">
    <location>
        <begin position="13"/>
        <end position="209"/>
    </location>
</feature>
<keyword evidence="3 9" id="KW-0812">Transmembrane</keyword>
<protein>
    <recommendedName>
        <fullName evidence="8">Ancillary SecYEG translocon subunit</fullName>
    </recommendedName>
</protein>
<dbReference type="RefSeq" id="WP_144570480.1">
    <property type="nucleotide sequence ID" value="NZ_VLKG01000002.1"/>
</dbReference>
<comment type="subcellular location">
    <subcellularLocation>
        <location evidence="1">Cell membrane</location>
        <topology evidence="1">Single-pass type II membrane protein</topology>
    </subcellularLocation>
</comment>
<dbReference type="SUPFAM" id="SSF48452">
    <property type="entry name" value="TPR-like"/>
    <property type="match status" value="1"/>
</dbReference>
<dbReference type="PANTHER" id="PTHR38035">
    <property type="entry name" value="UPF0070 PROTEIN YFGM"/>
    <property type="match status" value="1"/>
</dbReference>
<comment type="caution">
    <text evidence="11">The sequence shown here is derived from an EMBL/GenBank/DDBJ whole genome shotgun (WGS) entry which is preliminary data.</text>
</comment>
<evidence type="ECO:0000256" key="3">
    <source>
        <dbReference type="ARBA" id="ARBA00022692"/>
    </source>
</evidence>
<dbReference type="OrthoDB" id="9789675at2"/>
<evidence type="ECO:0000256" key="2">
    <source>
        <dbReference type="ARBA" id="ARBA00022475"/>
    </source>
</evidence>
<feature type="transmembrane region" description="Helical" evidence="9">
    <location>
        <begin position="23"/>
        <end position="40"/>
    </location>
</feature>
<comment type="similarity">
    <text evidence="7">Belongs to the YfgM family.</text>
</comment>
<dbReference type="PIRSF" id="PIRSF006170">
    <property type="entry name" value="YfgM"/>
    <property type="match status" value="1"/>
</dbReference>
<keyword evidence="4 9" id="KW-1133">Transmembrane helix</keyword>
<dbReference type="GO" id="GO:0044877">
    <property type="term" value="F:protein-containing complex binding"/>
    <property type="evidence" value="ECO:0007669"/>
    <property type="project" value="InterPro"/>
</dbReference>
<gene>
    <name evidence="11" type="ORF">LX59_00739</name>
</gene>
<evidence type="ECO:0000256" key="9">
    <source>
        <dbReference type="SAM" id="Phobius"/>
    </source>
</evidence>
<dbReference type="InterPro" id="IPR018704">
    <property type="entry name" value="SecYEG/CpoB_TPR"/>
</dbReference>
<name>A0A562J1I0_9GAMM</name>
<proteinExistence type="inferred from homology"/>
<evidence type="ECO:0000313" key="12">
    <source>
        <dbReference type="Proteomes" id="UP000319627"/>
    </source>
</evidence>
<dbReference type="Proteomes" id="UP000319627">
    <property type="component" value="Unassembled WGS sequence"/>
</dbReference>
<evidence type="ECO:0000256" key="6">
    <source>
        <dbReference type="ARBA" id="ARBA00023186"/>
    </source>
</evidence>
<evidence type="ECO:0000256" key="5">
    <source>
        <dbReference type="ARBA" id="ARBA00023136"/>
    </source>
</evidence>
<accession>A0A562J1I0</accession>
<evidence type="ECO:0000256" key="4">
    <source>
        <dbReference type="ARBA" id="ARBA00022989"/>
    </source>
</evidence>
<evidence type="ECO:0000259" key="10">
    <source>
        <dbReference type="Pfam" id="PF09976"/>
    </source>
</evidence>
<dbReference type="PANTHER" id="PTHR38035:SF1">
    <property type="entry name" value="ANCILLARY SECYEG TRANSLOCON SUBUNIT"/>
    <property type="match status" value="1"/>
</dbReference>
<organism evidence="11 12">
    <name type="scientific">Azomonas agilis</name>
    <dbReference type="NCBI Taxonomy" id="116849"/>
    <lineage>
        <taxon>Bacteria</taxon>
        <taxon>Pseudomonadati</taxon>
        <taxon>Pseudomonadota</taxon>
        <taxon>Gammaproteobacteria</taxon>
        <taxon>Pseudomonadales</taxon>
        <taxon>Pseudomonadaceae</taxon>
        <taxon>Azomonas</taxon>
    </lineage>
</organism>
<dbReference type="InterPro" id="IPR026039">
    <property type="entry name" value="YfgM"/>
</dbReference>
<evidence type="ECO:0000256" key="1">
    <source>
        <dbReference type="ARBA" id="ARBA00004401"/>
    </source>
</evidence>
<dbReference type="EMBL" id="VLKG01000002">
    <property type="protein sequence ID" value="TWH76694.1"/>
    <property type="molecule type" value="Genomic_DNA"/>
</dbReference>
<evidence type="ECO:0000313" key="11">
    <source>
        <dbReference type="EMBL" id="TWH76694.1"/>
    </source>
</evidence>
<evidence type="ECO:0000256" key="7">
    <source>
        <dbReference type="ARBA" id="ARBA00024197"/>
    </source>
</evidence>
<dbReference type="GO" id="GO:0005886">
    <property type="term" value="C:plasma membrane"/>
    <property type="evidence" value="ECO:0007669"/>
    <property type="project" value="UniProtKB-SubCell"/>
</dbReference>
<keyword evidence="5 9" id="KW-0472">Membrane</keyword>
<dbReference type="InterPro" id="IPR011990">
    <property type="entry name" value="TPR-like_helical_dom_sf"/>
</dbReference>